<comment type="subcellular location">
    <subcellularLocation>
        <location evidence="1">Cell envelope</location>
    </subcellularLocation>
</comment>
<evidence type="ECO:0000256" key="3">
    <source>
        <dbReference type="ARBA" id="ARBA00023157"/>
    </source>
</evidence>
<keyword evidence="4" id="KW-0676">Redox-active center</keyword>
<evidence type="ECO:0000256" key="1">
    <source>
        <dbReference type="ARBA" id="ARBA00004196"/>
    </source>
</evidence>
<evidence type="ECO:0000256" key="4">
    <source>
        <dbReference type="ARBA" id="ARBA00023284"/>
    </source>
</evidence>
<dbReference type="Gene3D" id="3.40.30.10">
    <property type="entry name" value="Glutaredoxin"/>
    <property type="match status" value="1"/>
</dbReference>
<dbReference type="GO" id="GO:0030313">
    <property type="term" value="C:cell envelope"/>
    <property type="evidence" value="ECO:0007669"/>
    <property type="project" value="UniProtKB-SubCell"/>
</dbReference>
<dbReference type="AlphaFoldDB" id="A0A381ZNI9"/>
<evidence type="ECO:0000256" key="2">
    <source>
        <dbReference type="ARBA" id="ARBA00022748"/>
    </source>
</evidence>
<protein>
    <recommendedName>
        <fullName evidence="5">Thioredoxin domain-containing protein</fullName>
    </recommendedName>
</protein>
<gene>
    <name evidence="6" type="ORF">METZ01_LOCUS143157</name>
</gene>
<dbReference type="PANTHER" id="PTHR42852:SF6">
    <property type="entry name" value="THIOL:DISULFIDE INTERCHANGE PROTEIN DSBE"/>
    <property type="match status" value="1"/>
</dbReference>
<sequence length="194" mass="22439">MKFPDGDSTSFEQLKGNVIMLQFTASWCSVCREEMPHIEKEIWRPYKRAGLKLIGIDRDETADIVTRFGKQMKISYPLALDIGAKVFHQFAAEDAGVTRNIIINPAGKIVFLTRLYDPLEFKEMIRVIHYQLEEKNNSEIEGLANEIAGLESALRSGPKKSSDTYEKKRLLMQLNYELRKLNHLKFYLNRIKPD</sequence>
<dbReference type="Pfam" id="PF00578">
    <property type="entry name" value="AhpC-TSA"/>
    <property type="match status" value="1"/>
</dbReference>
<name>A0A381ZNI9_9ZZZZ</name>
<evidence type="ECO:0000259" key="5">
    <source>
        <dbReference type="PROSITE" id="PS51352"/>
    </source>
</evidence>
<dbReference type="InterPro" id="IPR036249">
    <property type="entry name" value="Thioredoxin-like_sf"/>
</dbReference>
<keyword evidence="2" id="KW-0201">Cytochrome c-type biogenesis</keyword>
<dbReference type="CDD" id="cd02966">
    <property type="entry name" value="TlpA_like_family"/>
    <property type="match status" value="1"/>
</dbReference>
<evidence type="ECO:0000313" key="6">
    <source>
        <dbReference type="EMBL" id="SVA90303.1"/>
    </source>
</evidence>
<dbReference type="InterPro" id="IPR050553">
    <property type="entry name" value="Thioredoxin_ResA/DsbE_sf"/>
</dbReference>
<keyword evidence="3" id="KW-1015">Disulfide bond</keyword>
<dbReference type="GO" id="GO:0016209">
    <property type="term" value="F:antioxidant activity"/>
    <property type="evidence" value="ECO:0007669"/>
    <property type="project" value="InterPro"/>
</dbReference>
<accession>A0A381ZNI9</accession>
<dbReference type="PROSITE" id="PS51352">
    <property type="entry name" value="THIOREDOXIN_2"/>
    <property type="match status" value="1"/>
</dbReference>
<dbReference type="GO" id="GO:0017004">
    <property type="term" value="P:cytochrome complex assembly"/>
    <property type="evidence" value="ECO:0007669"/>
    <property type="project" value="UniProtKB-KW"/>
</dbReference>
<feature type="domain" description="Thioredoxin" evidence="5">
    <location>
        <begin position="1"/>
        <end position="133"/>
    </location>
</feature>
<proteinExistence type="predicted"/>
<dbReference type="PANTHER" id="PTHR42852">
    <property type="entry name" value="THIOL:DISULFIDE INTERCHANGE PROTEIN DSBE"/>
    <property type="match status" value="1"/>
</dbReference>
<dbReference type="SUPFAM" id="SSF52833">
    <property type="entry name" value="Thioredoxin-like"/>
    <property type="match status" value="1"/>
</dbReference>
<dbReference type="EMBL" id="UINC01021857">
    <property type="protein sequence ID" value="SVA90303.1"/>
    <property type="molecule type" value="Genomic_DNA"/>
</dbReference>
<reference evidence="6" key="1">
    <citation type="submission" date="2018-05" db="EMBL/GenBank/DDBJ databases">
        <authorList>
            <person name="Lanie J.A."/>
            <person name="Ng W.-L."/>
            <person name="Kazmierczak K.M."/>
            <person name="Andrzejewski T.M."/>
            <person name="Davidsen T.M."/>
            <person name="Wayne K.J."/>
            <person name="Tettelin H."/>
            <person name="Glass J.I."/>
            <person name="Rusch D."/>
            <person name="Podicherti R."/>
            <person name="Tsui H.-C.T."/>
            <person name="Winkler M.E."/>
        </authorList>
    </citation>
    <scope>NUCLEOTIDE SEQUENCE</scope>
</reference>
<dbReference type="GO" id="GO:0016491">
    <property type="term" value="F:oxidoreductase activity"/>
    <property type="evidence" value="ECO:0007669"/>
    <property type="project" value="InterPro"/>
</dbReference>
<dbReference type="InterPro" id="IPR013766">
    <property type="entry name" value="Thioredoxin_domain"/>
</dbReference>
<organism evidence="6">
    <name type="scientific">marine metagenome</name>
    <dbReference type="NCBI Taxonomy" id="408172"/>
    <lineage>
        <taxon>unclassified sequences</taxon>
        <taxon>metagenomes</taxon>
        <taxon>ecological metagenomes</taxon>
    </lineage>
</organism>
<dbReference type="InterPro" id="IPR000866">
    <property type="entry name" value="AhpC/TSA"/>
</dbReference>